<protein>
    <submittedName>
        <fullName evidence="1">Uncharacterized protein</fullName>
    </submittedName>
</protein>
<dbReference type="EMBL" id="RAWG01000200">
    <property type="protein sequence ID" value="RKH38310.1"/>
    <property type="molecule type" value="Genomic_DNA"/>
</dbReference>
<dbReference type="OrthoDB" id="5519553at2"/>
<name>A0A3A8N473_9BACT</name>
<dbReference type="Proteomes" id="UP000273405">
    <property type="component" value="Unassembled WGS sequence"/>
</dbReference>
<comment type="caution">
    <text evidence="1">The sequence shown here is derived from an EMBL/GenBank/DDBJ whole genome shotgun (WGS) entry which is preliminary data.</text>
</comment>
<organism evidence="1 2">
    <name type="scientific">Corallococcus sicarius</name>
    <dbReference type="NCBI Taxonomy" id="2316726"/>
    <lineage>
        <taxon>Bacteria</taxon>
        <taxon>Pseudomonadati</taxon>
        <taxon>Myxococcota</taxon>
        <taxon>Myxococcia</taxon>
        <taxon>Myxococcales</taxon>
        <taxon>Cystobacterineae</taxon>
        <taxon>Myxococcaceae</taxon>
        <taxon>Corallococcus</taxon>
    </lineage>
</organism>
<dbReference type="RefSeq" id="WP_120628093.1">
    <property type="nucleotide sequence ID" value="NZ_RAWG01000200.1"/>
</dbReference>
<dbReference type="PROSITE" id="PS51257">
    <property type="entry name" value="PROKAR_LIPOPROTEIN"/>
    <property type="match status" value="1"/>
</dbReference>
<keyword evidence="2" id="KW-1185">Reference proteome</keyword>
<proteinExistence type="predicted"/>
<accession>A0A3A8N473</accession>
<evidence type="ECO:0000313" key="2">
    <source>
        <dbReference type="Proteomes" id="UP000273405"/>
    </source>
</evidence>
<dbReference type="AlphaFoldDB" id="A0A3A8N473"/>
<sequence length="244" mass="25562">MKKALFGAALFLGVGCGGEALESPTRTETETPAATETKGLLTSVRLDNGNVVEFYELQPGEVIVTEAGQYPNPPASSIAALEPVAAYRELTGGREVPAALSAAQARLEAARAKAPSVPLQAQGPAMDASAQAGAPQADGVRAAAGPCDLSWFQSNFCLSGNDYHMCLTNWAGGAWVQINGADYHYTAVCPYSGSVVMNVAGQGIWSVQQGAYRWASRSASNFTFRTDITNAANSSFHFASNVNY</sequence>
<gene>
    <name evidence="1" type="ORF">D7X12_26675</name>
</gene>
<evidence type="ECO:0000313" key="1">
    <source>
        <dbReference type="EMBL" id="RKH38310.1"/>
    </source>
</evidence>
<reference evidence="2" key="1">
    <citation type="submission" date="2018-09" db="EMBL/GenBank/DDBJ databases">
        <authorList>
            <person name="Livingstone P.G."/>
            <person name="Whitworth D.E."/>
        </authorList>
    </citation>
    <scope>NUCLEOTIDE SEQUENCE [LARGE SCALE GENOMIC DNA]</scope>
    <source>
        <strain evidence="2">CA040B</strain>
    </source>
</reference>